<protein>
    <submittedName>
        <fullName evidence="9">Binding-protein-dependent transport system inner membrane protein</fullName>
    </submittedName>
</protein>
<dbReference type="CDD" id="cd06261">
    <property type="entry name" value="TM_PBP2"/>
    <property type="match status" value="1"/>
</dbReference>
<dbReference type="PANTHER" id="PTHR43744:SF12">
    <property type="entry name" value="ABC TRANSPORTER PERMEASE PROTEIN MG189-RELATED"/>
    <property type="match status" value="1"/>
</dbReference>
<feature type="transmembrane region" description="Helical" evidence="7">
    <location>
        <begin position="185"/>
        <end position="207"/>
    </location>
</feature>
<keyword evidence="3" id="KW-1003">Cell membrane</keyword>
<dbReference type="Pfam" id="PF00528">
    <property type="entry name" value="BPD_transp_1"/>
    <property type="match status" value="1"/>
</dbReference>
<evidence type="ECO:0000256" key="4">
    <source>
        <dbReference type="ARBA" id="ARBA00022692"/>
    </source>
</evidence>
<evidence type="ECO:0000256" key="5">
    <source>
        <dbReference type="ARBA" id="ARBA00022989"/>
    </source>
</evidence>
<sequence length="280" mass="31362">MNEKKKRRVTLLRVVKIVLTVFLIVIVLFPLIWMAVGSFKLEKEILGYPPTVFGTKYTLKSFQRIFKTIPMASYIKNTVIFAGGSTILAVLFDSLTGYAFARLDFKGKDLLFMLVLLTMMVPFQVMMIPLFLESNLLGLLDTYGGLILPKATSAFGIFMMRSYFAALPKDLEEAARVDGMSEFGIFAKIMFPLVIPGVLTLAIFHLMQNWNDLLYPLMMTSSTRMRTLSAGLALFVGEHATTYYGPQLAGALLSVLPLLVIYIFFQKYFIASVATSGMKD</sequence>
<feature type="transmembrane region" description="Helical" evidence="7">
    <location>
        <begin position="110"/>
        <end position="131"/>
    </location>
</feature>
<dbReference type="InterPro" id="IPR000515">
    <property type="entry name" value="MetI-like"/>
</dbReference>
<organism evidence="9 10">
    <name type="scientific">Hungatella hathewayi</name>
    <dbReference type="NCBI Taxonomy" id="154046"/>
    <lineage>
        <taxon>Bacteria</taxon>
        <taxon>Bacillati</taxon>
        <taxon>Bacillota</taxon>
        <taxon>Clostridia</taxon>
        <taxon>Lachnospirales</taxon>
        <taxon>Lachnospiraceae</taxon>
        <taxon>Hungatella</taxon>
    </lineage>
</organism>
<dbReference type="Gene3D" id="1.10.3720.10">
    <property type="entry name" value="MetI-like"/>
    <property type="match status" value="1"/>
</dbReference>
<evidence type="ECO:0000256" key="6">
    <source>
        <dbReference type="ARBA" id="ARBA00023136"/>
    </source>
</evidence>
<evidence type="ECO:0000256" key="2">
    <source>
        <dbReference type="ARBA" id="ARBA00022448"/>
    </source>
</evidence>
<evidence type="ECO:0000256" key="3">
    <source>
        <dbReference type="ARBA" id="ARBA00022475"/>
    </source>
</evidence>
<feature type="transmembrane region" description="Helical" evidence="7">
    <location>
        <begin position="79"/>
        <end position="101"/>
    </location>
</feature>
<dbReference type="GO" id="GO:0055085">
    <property type="term" value="P:transmembrane transport"/>
    <property type="evidence" value="ECO:0007669"/>
    <property type="project" value="InterPro"/>
</dbReference>
<keyword evidence="6 7" id="KW-0472">Membrane</keyword>
<comment type="subcellular location">
    <subcellularLocation>
        <location evidence="1 7">Cell membrane</location>
        <topology evidence="1 7">Multi-pass membrane protein</topology>
    </subcellularLocation>
</comment>
<evidence type="ECO:0000256" key="1">
    <source>
        <dbReference type="ARBA" id="ARBA00004651"/>
    </source>
</evidence>
<feature type="domain" description="ABC transmembrane type-1" evidence="8">
    <location>
        <begin position="75"/>
        <end position="265"/>
    </location>
</feature>
<comment type="similarity">
    <text evidence="7">Belongs to the binding-protein-dependent transport system permease family.</text>
</comment>
<keyword evidence="5 7" id="KW-1133">Transmembrane helix</keyword>
<evidence type="ECO:0000259" key="8">
    <source>
        <dbReference type="PROSITE" id="PS50928"/>
    </source>
</evidence>
<keyword evidence="4 7" id="KW-0812">Transmembrane</keyword>
<feature type="transmembrane region" description="Helical" evidence="7">
    <location>
        <begin position="143"/>
        <end position="164"/>
    </location>
</feature>
<reference evidence="9 10" key="1">
    <citation type="submission" date="2015-09" db="EMBL/GenBank/DDBJ databases">
        <authorList>
            <consortium name="Pathogen Informatics"/>
        </authorList>
    </citation>
    <scope>NUCLEOTIDE SEQUENCE [LARGE SCALE GENOMIC DNA]</scope>
    <source>
        <strain evidence="9 10">2789STDY5608850</strain>
    </source>
</reference>
<evidence type="ECO:0000313" key="10">
    <source>
        <dbReference type="Proteomes" id="UP000095651"/>
    </source>
</evidence>
<dbReference type="Proteomes" id="UP000095651">
    <property type="component" value="Unassembled WGS sequence"/>
</dbReference>
<proteinExistence type="inferred from homology"/>
<dbReference type="RefSeq" id="WP_055660750.1">
    <property type="nucleotide sequence ID" value="NZ_CABIXC010000032.1"/>
</dbReference>
<evidence type="ECO:0000313" key="9">
    <source>
        <dbReference type="EMBL" id="CUP44715.1"/>
    </source>
</evidence>
<dbReference type="EMBL" id="CYZE01000032">
    <property type="protein sequence ID" value="CUP44715.1"/>
    <property type="molecule type" value="Genomic_DNA"/>
</dbReference>
<dbReference type="GO" id="GO:0005886">
    <property type="term" value="C:plasma membrane"/>
    <property type="evidence" value="ECO:0007669"/>
    <property type="project" value="UniProtKB-SubCell"/>
</dbReference>
<accession>A0A174NFF7</accession>
<name>A0A174NFF7_9FIRM</name>
<gene>
    <name evidence="9" type="primary">ycjP_121</name>
    <name evidence="9" type="ORF">ERS852407_05970</name>
</gene>
<dbReference type="PANTHER" id="PTHR43744">
    <property type="entry name" value="ABC TRANSPORTER PERMEASE PROTEIN MG189-RELATED-RELATED"/>
    <property type="match status" value="1"/>
</dbReference>
<keyword evidence="2 7" id="KW-0813">Transport</keyword>
<feature type="transmembrane region" description="Helical" evidence="7">
    <location>
        <begin position="248"/>
        <end position="270"/>
    </location>
</feature>
<feature type="transmembrane region" description="Helical" evidence="7">
    <location>
        <begin position="12"/>
        <end position="36"/>
    </location>
</feature>
<evidence type="ECO:0000256" key="7">
    <source>
        <dbReference type="RuleBase" id="RU363032"/>
    </source>
</evidence>
<dbReference type="PROSITE" id="PS50928">
    <property type="entry name" value="ABC_TM1"/>
    <property type="match status" value="1"/>
</dbReference>
<dbReference type="SUPFAM" id="SSF161098">
    <property type="entry name" value="MetI-like"/>
    <property type="match status" value="1"/>
</dbReference>
<dbReference type="InterPro" id="IPR035906">
    <property type="entry name" value="MetI-like_sf"/>
</dbReference>
<dbReference type="AlphaFoldDB" id="A0A174NFF7"/>